<evidence type="ECO:0008006" key="4">
    <source>
        <dbReference type="Google" id="ProtNLM"/>
    </source>
</evidence>
<proteinExistence type="predicted"/>
<dbReference type="EMBL" id="JBGBPQ010000021">
    <property type="protein sequence ID" value="KAL1503730.1"/>
    <property type="molecule type" value="Genomic_DNA"/>
</dbReference>
<evidence type="ECO:0000313" key="2">
    <source>
        <dbReference type="EMBL" id="KAL1503730.1"/>
    </source>
</evidence>
<evidence type="ECO:0000256" key="1">
    <source>
        <dbReference type="SAM" id="SignalP"/>
    </source>
</evidence>
<accession>A0AB34IP40</accession>
<gene>
    <name evidence="2" type="ORF">AB1Y20_012201</name>
</gene>
<dbReference type="Gene3D" id="3.30.70.100">
    <property type="match status" value="1"/>
</dbReference>
<dbReference type="InterPro" id="IPR011008">
    <property type="entry name" value="Dimeric_a/b-barrel"/>
</dbReference>
<keyword evidence="1" id="KW-0732">Signal</keyword>
<dbReference type="Proteomes" id="UP001515480">
    <property type="component" value="Unassembled WGS sequence"/>
</dbReference>
<dbReference type="AlphaFoldDB" id="A0AB34IP40"/>
<feature type="chain" id="PRO_5044266309" description="ABM domain-containing protein" evidence="1">
    <location>
        <begin position="33"/>
        <end position="288"/>
    </location>
</feature>
<organism evidence="2 3">
    <name type="scientific">Prymnesium parvum</name>
    <name type="common">Toxic golden alga</name>
    <dbReference type="NCBI Taxonomy" id="97485"/>
    <lineage>
        <taxon>Eukaryota</taxon>
        <taxon>Haptista</taxon>
        <taxon>Haptophyta</taxon>
        <taxon>Prymnesiophyceae</taxon>
        <taxon>Prymnesiales</taxon>
        <taxon>Prymnesiaceae</taxon>
        <taxon>Prymnesium</taxon>
    </lineage>
</organism>
<reference evidence="2 3" key="1">
    <citation type="journal article" date="2024" name="Science">
        <title>Giant polyketide synthase enzymes in the biosynthesis of giant marine polyether toxins.</title>
        <authorList>
            <person name="Fallon T.R."/>
            <person name="Shende V.V."/>
            <person name="Wierzbicki I.H."/>
            <person name="Pendleton A.L."/>
            <person name="Watervoot N.F."/>
            <person name="Auber R.P."/>
            <person name="Gonzalez D.J."/>
            <person name="Wisecaver J.H."/>
            <person name="Moore B.S."/>
        </authorList>
    </citation>
    <scope>NUCLEOTIDE SEQUENCE [LARGE SCALE GENOMIC DNA]</scope>
    <source>
        <strain evidence="2 3">12B1</strain>
    </source>
</reference>
<keyword evidence="3" id="KW-1185">Reference proteome</keyword>
<evidence type="ECO:0000313" key="3">
    <source>
        <dbReference type="Proteomes" id="UP001515480"/>
    </source>
</evidence>
<dbReference type="SUPFAM" id="SSF54909">
    <property type="entry name" value="Dimeric alpha+beta barrel"/>
    <property type="match status" value="1"/>
</dbReference>
<feature type="signal peptide" evidence="1">
    <location>
        <begin position="1"/>
        <end position="32"/>
    </location>
</feature>
<comment type="caution">
    <text evidence="2">The sequence shown here is derived from an EMBL/GenBank/DDBJ whole genome shotgun (WGS) entry which is preliminary data.</text>
</comment>
<name>A0AB34IP40_PRYPA</name>
<protein>
    <recommendedName>
        <fullName evidence="4">ABM domain-containing protein</fullName>
    </recommendedName>
</protein>
<sequence length="288" mass="31774">MWLLSSPPLRHSARLLSLAGLASPLMTAPTAARSLNFLTIQPTFTVHDWTLAKPLMEECLEATRREAGCLFYGWTATGDRPGDKLFCREGYTDAAAARAHLDAVSPTLQRMLRDGAASLDEISVHAPRSQLEACKDAFEPLGATFFEIESGFCSFSQQGGGVEAAQQICSIQPYLLVHDWAKARPLMDECVARSRNEDKCLWYGWTRSGDRIFCREAYTTGEGALEHLANVGAVVEKLTSNGVATVERFEFHAPAEDVAKCKEVMDPLGATYFILQSGFQKFESDCKY</sequence>